<keyword evidence="1" id="KW-0472">Membrane</keyword>
<accession>A0ABY9YK27</accession>
<sequence>MEEHSEVRESPKALAQRHLTAAMVCGLGSFCVFLGASLALAEQGYENDWLVVAMWVINLNTARHLGLAARAMGRNGWLWGGFAAIWTATALPVYLVLNLQHLLGRYPRA</sequence>
<protein>
    <recommendedName>
        <fullName evidence="4">Transmembrane protein</fullName>
    </recommendedName>
</protein>
<dbReference type="Proteomes" id="UP001302072">
    <property type="component" value="Chromosome"/>
</dbReference>
<reference evidence="2 3" key="1">
    <citation type="submission" date="2022-12" db="EMBL/GenBank/DDBJ databases">
        <title>Two new species, Stenotrophomonas aracearum and Stenotrophomonas oahuensis, isolated from Anthurium (Araceae family) in Hawaii.</title>
        <authorList>
            <person name="Chunag S.C."/>
            <person name="Dobhal S."/>
            <person name="Alvarez A."/>
            <person name="Arif M."/>
        </authorList>
    </citation>
    <scope>NUCLEOTIDE SEQUENCE [LARGE SCALE GENOMIC DNA]</scope>
    <source>
        <strain evidence="2 3">A5586</strain>
    </source>
</reference>
<keyword evidence="1" id="KW-1133">Transmembrane helix</keyword>
<evidence type="ECO:0000313" key="3">
    <source>
        <dbReference type="Proteomes" id="UP001302072"/>
    </source>
</evidence>
<keyword evidence="1" id="KW-0812">Transmembrane</keyword>
<feature type="transmembrane region" description="Helical" evidence="1">
    <location>
        <begin position="21"/>
        <end position="41"/>
    </location>
</feature>
<evidence type="ECO:0000256" key="1">
    <source>
        <dbReference type="SAM" id="Phobius"/>
    </source>
</evidence>
<feature type="transmembrane region" description="Helical" evidence="1">
    <location>
        <begin position="77"/>
        <end position="97"/>
    </location>
</feature>
<organism evidence="2 3">
    <name type="scientific">Stenotrophomonas oahuensis</name>
    <dbReference type="NCBI Taxonomy" id="3003271"/>
    <lineage>
        <taxon>Bacteria</taxon>
        <taxon>Pseudomonadati</taxon>
        <taxon>Pseudomonadota</taxon>
        <taxon>Gammaproteobacteria</taxon>
        <taxon>Lysobacterales</taxon>
        <taxon>Lysobacteraceae</taxon>
        <taxon>Stenotrophomonas</taxon>
    </lineage>
</organism>
<proteinExistence type="predicted"/>
<evidence type="ECO:0008006" key="4">
    <source>
        <dbReference type="Google" id="ProtNLM"/>
    </source>
</evidence>
<keyword evidence="3" id="KW-1185">Reference proteome</keyword>
<evidence type="ECO:0000313" key="2">
    <source>
        <dbReference type="EMBL" id="WNH51227.1"/>
    </source>
</evidence>
<dbReference type="RefSeq" id="WP_311190478.1">
    <property type="nucleotide sequence ID" value="NZ_CP115541.1"/>
</dbReference>
<gene>
    <name evidence="2" type="ORF">PDM29_12710</name>
</gene>
<name>A0ABY9YK27_9GAMM</name>
<dbReference type="EMBL" id="CP115541">
    <property type="protein sequence ID" value="WNH51227.1"/>
    <property type="molecule type" value="Genomic_DNA"/>
</dbReference>